<dbReference type="AlphaFoldDB" id="A0A3N7HW98"/>
<feature type="transmembrane region" description="Helical" evidence="1">
    <location>
        <begin position="58"/>
        <end position="78"/>
    </location>
</feature>
<proteinExistence type="predicted"/>
<evidence type="ECO:0008006" key="4">
    <source>
        <dbReference type="Google" id="ProtNLM"/>
    </source>
</evidence>
<name>A0A3N7HW98_9BURK</name>
<gene>
    <name evidence="2" type="ORF">DZC73_00960</name>
</gene>
<reference evidence="2 3" key="2">
    <citation type="submission" date="2018-12" db="EMBL/GenBank/DDBJ databases">
        <title>Rhizobacter gummiphilus sp. nov., a rubber-degrading bacterium isolated from the soil of a botanical garden in Japan.</title>
        <authorList>
            <person name="Shunsuke S.S."/>
        </authorList>
    </citation>
    <scope>NUCLEOTIDE SEQUENCE [LARGE SCALE GENOMIC DNA]</scope>
    <source>
        <strain evidence="2 3">S-16</strain>
    </source>
</reference>
<protein>
    <recommendedName>
        <fullName evidence="4">DUF4282 domain-containing protein</fullName>
    </recommendedName>
</protein>
<evidence type="ECO:0000313" key="2">
    <source>
        <dbReference type="EMBL" id="RQP25676.1"/>
    </source>
</evidence>
<keyword evidence="3" id="KW-1185">Reference proteome</keyword>
<keyword evidence="1" id="KW-1133">Transmembrane helix</keyword>
<keyword evidence="1" id="KW-0472">Membrane</keyword>
<dbReference type="Proteomes" id="UP000267464">
    <property type="component" value="Unassembled WGS sequence"/>
</dbReference>
<sequence>MYSRLYAFLFRYWWLTFVLMGVCFVLFGMLTLNLLHTLGANLEFLGMHGVDAVNEGGLRQLGGLIVSGYLAAVFYVLFKLCEKVLVERLAVVKKGSDS</sequence>
<comment type="caution">
    <text evidence="2">The sequence shown here is derived from an EMBL/GenBank/DDBJ whole genome shotgun (WGS) entry which is preliminary data.</text>
</comment>
<evidence type="ECO:0000313" key="3">
    <source>
        <dbReference type="Proteomes" id="UP000267464"/>
    </source>
</evidence>
<dbReference type="OrthoDB" id="8592114at2"/>
<dbReference type="EMBL" id="QUSW01000001">
    <property type="protein sequence ID" value="RQP25676.1"/>
    <property type="molecule type" value="Genomic_DNA"/>
</dbReference>
<feature type="transmembrane region" description="Helical" evidence="1">
    <location>
        <begin position="12"/>
        <end position="38"/>
    </location>
</feature>
<accession>A0A3N7HW98</accession>
<dbReference type="RefSeq" id="WP_124538329.1">
    <property type="nucleotide sequence ID" value="NZ_QUSW01000001.1"/>
</dbReference>
<organism evidence="2 3">
    <name type="scientific">Piscinibacter terrae</name>
    <dbReference type="NCBI Taxonomy" id="2496871"/>
    <lineage>
        <taxon>Bacteria</taxon>
        <taxon>Pseudomonadati</taxon>
        <taxon>Pseudomonadota</taxon>
        <taxon>Betaproteobacteria</taxon>
        <taxon>Burkholderiales</taxon>
        <taxon>Sphaerotilaceae</taxon>
        <taxon>Piscinibacter</taxon>
    </lineage>
</organism>
<keyword evidence="1" id="KW-0812">Transmembrane</keyword>
<reference evidence="2 3" key="1">
    <citation type="submission" date="2018-08" db="EMBL/GenBank/DDBJ databases">
        <authorList>
            <person name="Khan S.A."/>
            <person name="Jeon C.O."/>
            <person name="Chun B.H."/>
            <person name="Jeong S.E."/>
        </authorList>
    </citation>
    <scope>NUCLEOTIDE SEQUENCE [LARGE SCALE GENOMIC DNA]</scope>
    <source>
        <strain evidence="2 3">S-16</strain>
    </source>
</reference>
<evidence type="ECO:0000256" key="1">
    <source>
        <dbReference type="SAM" id="Phobius"/>
    </source>
</evidence>